<name>A0A841J0C7_9SPHN</name>
<sequence>MIEGARKLPMQHISVRVPWHDAGWNGKICSNPLGNTYCIALPRIGDTRDDDWETANAGVVFDPEGQRLPACAAERGAFMSETAYERRFPHPYARQNNALYTHFRTTTYRHAPRSASAVPFAWMMKEAKTGIPAIAERLSLGFRPEREPELGFHSIWVQERSNQLVMLDTFFEAIKPQESLVFFYAKRTPLTDDPRRVIVGMGRVTGISGPTEYAYENRPDHGLRSMVWERNVSHSIRPEIGDGFLLPYQELLALAAEDADFDLTPYVLHAPEENWDAFSMGSEHVSHDQAVSVLLSAAIVISRYEALLPGDWSKARSWIDAELNRLWRLRGAFPGLGSALTALGLENGTLIAHEVGAQLHADGKEEVRDPWPLVDEVLRDPTNLPADLRKSVGPVIVQLWDKLKPERLALLKLLARFEISAEQAKRWWVHEVRKKAGLAVEDSELLANPYLCFEMDRGWPDAISWGTIDRGLFPDPQIDAAVPVPEPSACPEPIDPRRGRSLIIKTLEEATAEGHTLLPQEWIVNRIRDAEVSPACSIGSDWFEAFAENLAPVLAVTEDASGSPAWQLDRYADTRTLIGTRIRKRLSGIRHNADENWRVLIDKMIPVAAGADDAEEQAARNEKAIALEEVYRSRVSALIGPAGTGKTTLLQALLSIPAVKNGGVLLLAPTGKARVQMQKKAGDVKAFTLAQFLSEYERYDGKSFRYFVTGQPPRENGFATVIIDEASMLTEDQLAATLDALDAAAVQRLVLVGDPRQLPPIGAGRPFVDVITLLRETDAKRVPGLAELSIVRRQTGGDGVLLSRWFSGEAPDPGADEVWDRLASGHANGVRAIRWGNDADLQERLLAELTAHVRRQADPSWSDETAFEVSLGGSEFRGRAYFSPSRLVDGQRNGGGANSESWQILAPLRGGETGVDGMNRWIKRVFRSSARSWAEPEDPRYRKIAKPMGSQGILYGDKVINLSNGRRFDVYPEDSNAYLANGEIGLAVGQYKGMKWKPKKLPWKLEVEFSTQLGQKFGFSESDFSDDGSDRLELAYALTIHKSQGSEFGTTFVVIPNPCRLLSRELLYTALTRQQQEVIILYQGEIRELMRMSDASRSDTAHRLTNLFAPPSLVQHGTKFLEQGLVHRTIRGDLVRSKSEVIIANLLDSMGVPYSYEQPFVGLDGSVRYPDFTVEDAESGRRLLVEHLGMLDRPDYKSRWEKKLLWYRKMGVKPVEEGQAETGLLMTSEIDGFDAAKVKTKIEAALGS</sequence>
<dbReference type="Pfam" id="PF13538">
    <property type="entry name" value="UvrD_C_2"/>
    <property type="match status" value="1"/>
</dbReference>
<dbReference type="RefSeq" id="WP_184080994.1">
    <property type="nucleotide sequence ID" value="NZ_JACIJP010000004.1"/>
</dbReference>
<comment type="caution">
    <text evidence="4">The sequence shown here is derived from an EMBL/GenBank/DDBJ whole genome shotgun (WGS) entry which is preliminary data.</text>
</comment>
<evidence type="ECO:0000313" key="4">
    <source>
        <dbReference type="EMBL" id="MBB6124669.1"/>
    </source>
</evidence>
<evidence type="ECO:0000256" key="1">
    <source>
        <dbReference type="ARBA" id="ARBA00022741"/>
    </source>
</evidence>
<evidence type="ECO:0000256" key="2">
    <source>
        <dbReference type="ARBA" id="ARBA00022840"/>
    </source>
</evidence>
<dbReference type="GO" id="GO:0005524">
    <property type="term" value="F:ATP binding"/>
    <property type="evidence" value="ECO:0007669"/>
    <property type="project" value="UniProtKB-KW"/>
</dbReference>
<dbReference type="Gene3D" id="3.40.50.300">
    <property type="entry name" value="P-loop containing nucleotide triphosphate hydrolases"/>
    <property type="match status" value="2"/>
</dbReference>
<accession>A0A841J0C7</accession>
<dbReference type="GO" id="GO:0003678">
    <property type="term" value="F:DNA helicase activity"/>
    <property type="evidence" value="ECO:0007669"/>
    <property type="project" value="UniProtKB-ARBA"/>
</dbReference>
<dbReference type="CDD" id="cd18809">
    <property type="entry name" value="SF1_C_RecD"/>
    <property type="match status" value="1"/>
</dbReference>
<keyword evidence="2" id="KW-0067">ATP-binding</keyword>
<dbReference type="Proteomes" id="UP000552700">
    <property type="component" value="Unassembled WGS sequence"/>
</dbReference>
<dbReference type="Gene3D" id="2.30.30.940">
    <property type="match status" value="1"/>
</dbReference>
<evidence type="ECO:0000313" key="5">
    <source>
        <dbReference type="Proteomes" id="UP000552700"/>
    </source>
</evidence>
<dbReference type="InterPro" id="IPR027417">
    <property type="entry name" value="P-loop_NTPase"/>
</dbReference>
<dbReference type="PANTHER" id="PTHR43788:SF6">
    <property type="entry name" value="DNA HELICASE B"/>
    <property type="match status" value="1"/>
</dbReference>
<dbReference type="Pfam" id="PF13604">
    <property type="entry name" value="AAA_30"/>
    <property type="match status" value="1"/>
</dbReference>
<dbReference type="EMBL" id="JACIJP010000004">
    <property type="protein sequence ID" value="MBB6124669.1"/>
    <property type="molecule type" value="Genomic_DNA"/>
</dbReference>
<dbReference type="AlphaFoldDB" id="A0A841J0C7"/>
<evidence type="ECO:0000259" key="3">
    <source>
        <dbReference type="SMART" id="SM00382"/>
    </source>
</evidence>
<reference evidence="4 5" key="1">
    <citation type="submission" date="2020-08" db="EMBL/GenBank/DDBJ databases">
        <title>Genomic Encyclopedia of Type Strains, Phase IV (KMG-IV): sequencing the most valuable type-strain genomes for metagenomic binning, comparative biology and taxonomic classification.</title>
        <authorList>
            <person name="Goeker M."/>
        </authorList>
    </citation>
    <scope>NUCLEOTIDE SEQUENCE [LARGE SCALE GENOMIC DNA]</scope>
    <source>
        <strain evidence="4 5">DSM 102255</strain>
    </source>
</reference>
<dbReference type="CDD" id="cd17933">
    <property type="entry name" value="DEXSc_RecD-like"/>
    <property type="match status" value="1"/>
</dbReference>
<dbReference type="SMART" id="SM00382">
    <property type="entry name" value="AAA"/>
    <property type="match status" value="1"/>
</dbReference>
<dbReference type="PANTHER" id="PTHR43788">
    <property type="entry name" value="DNA2/NAM7 HELICASE FAMILY MEMBER"/>
    <property type="match status" value="1"/>
</dbReference>
<dbReference type="SUPFAM" id="SSF52540">
    <property type="entry name" value="P-loop containing nucleoside triphosphate hydrolases"/>
    <property type="match status" value="1"/>
</dbReference>
<protein>
    <recommendedName>
        <fullName evidence="3">AAA+ ATPase domain-containing protein</fullName>
    </recommendedName>
</protein>
<organism evidence="4 5">
    <name type="scientific">Sphingobium subterraneum</name>
    <dbReference type="NCBI Taxonomy" id="627688"/>
    <lineage>
        <taxon>Bacteria</taxon>
        <taxon>Pseudomonadati</taxon>
        <taxon>Pseudomonadota</taxon>
        <taxon>Alphaproteobacteria</taxon>
        <taxon>Sphingomonadales</taxon>
        <taxon>Sphingomonadaceae</taxon>
        <taxon>Sphingobium</taxon>
    </lineage>
</organism>
<keyword evidence="5" id="KW-1185">Reference proteome</keyword>
<dbReference type="InterPro" id="IPR003593">
    <property type="entry name" value="AAA+_ATPase"/>
</dbReference>
<feature type="domain" description="AAA+ ATPase" evidence="3">
    <location>
        <begin position="632"/>
        <end position="777"/>
    </location>
</feature>
<proteinExistence type="predicted"/>
<dbReference type="InterPro" id="IPR050534">
    <property type="entry name" value="Coronavir_polyprotein_1ab"/>
</dbReference>
<keyword evidence="1" id="KW-0547">Nucleotide-binding</keyword>
<gene>
    <name evidence="4" type="ORF">FHS92_002422</name>
</gene>
<dbReference type="InterPro" id="IPR027785">
    <property type="entry name" value="UvrD-like_helicase_C"/>
</dbReference>